<dbReference type="GO" id="GO:0016491">
    <property type="term" value="F:oxidoreductase activity"/>
    <property type="evidence" value="ECO:0007669"/>
    <property type="project" value="UniProtKB-KW"/>
</dbReference>
<dbReference type="InterPro" id="IPR016166">
    <property type="entry name" value="FAD-bd_PCMH"/>
</dbReference>
<dbReference type="PANTHER" id="PTHR42973:SF39">
    <property type="entry name" value="FAD-BINDING PCMH-TYPE DOMAIN-CONTAINING PROTEIN"/>
    <property type="match status" value="1"/>
</dbReference>
<keyword evidence="3" id="KW-0285">Flavoprotein</keyword>
<dbReference type="EMBL" id="CDMZ01000596">
    <property type="protein sequence ID" value="CEM17602.1"/>
    <property type="molecule type" value="Genomic_DNA"/>
</dbReference>
<evidence type="ECO:0000256" key="3">
    <source>
        <dbReference type="ARBA" id="ARBA00022630"/>
    </source>
</evidence>
<dbReference type="InterPro" id="IPR006094">
    <property type="entry name" value="Oxid_FAD_bind_N"/>
</dbReference>
<keyword evidence="4" id="KW-0274">FAD</keyword>
<dbReference type="SUPFAM" id="SSF56176">
    <property type="entry name" value="FAD-binding/transporter-associated domain-like"/>
    <property type="match status" value="1"/>
</dbReference>
<keyword evidence="5" id="KW-0560">Oxidoreductase</keyword>
<protein>
    <recommendedName>
        <fullName evidence="6">FAD-binding PCMH-type domain-containing protein</fullName>
    </recommendedName>
</protein>
<evidence type="ECO:0000256" key="2">
    <source>
        <dbReference type="ARBA" id="ARBA00005466"/>
    </source>
</evidence>
<name>A0A0G4FSY9_9ALVE</name>
<dbReference type="InterPro" id="IPR036318">
    <property type="entry name" value="FAD-bd_PCMH-like_sf"/>
</dbReference>
<dbReference type="PANTHER" id="PTHR42973">
    <property type="entry name" value="BINDING OXIDOREDUCTASE, PUTATIVE (AFU_ORTHOLOGUE AFUA_1G17690)-RELATED"/>
    <property type="match status" value="1"/>
</dbReference>
<dbReference type="Gene3D" id="3.30.465.10">
    <property type="match status" value="1"/>
</dbReference>
<evidence type="ECO:0000259" key="6">
    <source>
        <dbReference type="PROSITE" id="PS51387"/>
    </source>
</evidence>
<dbReference type="InterPro" id="IPR016169">
    <property type="entry name" value="FAD-bd_PCMH_sub2"/>
</dbReference>
<proteinExistence type="inferred from homology"/>
<dbReference type="AlphaFoldDB" id="A0A0G4FSY9"/>
<gene>
    <name evidence="7" type="ORF">Cvel_18529</name>
</gene>
<evidence type="ECO:0000256" key="1">
    <source>
        <dbReference type="ARBA" id="ARBA00001974"/>
    </source>
</evidence>
<evidence type="ECO:0000256" key="5">
    <source>
        <dbReference type="ARBA" id="ARBA00023002"/>
    </source>
</evidence>
<dbReference type="VEuPathDB" id="CryptoDB:Cvel_18529"/>
<organism evidence="7">
    <name type="scientific">Chromera velia CCMP2878</name>
    <dbReference type="NCBI Taxonomy" id="1169474"/>
    <lineage>
        <taxon>Eukaryota</taxon>
        <taxon>Sar</taxon>
        <taxon>Alveolata</taxon>
        <taxon>Colpodellida</taxon>
        <taxon>Chromeraceae</taxon>
        <taxon>Chromera</taxon>
    </lineage>
</organism>
<comment type="similarity">
    <text evidence="2">Belongs to the oxygen-dependent FAD-linked oxidoreductase family.</text>
</comment>
<evidence type="ECO:0000313" key="7">
    <source>
        <dbReference type="EMBL" id="CEM17602.1"/>
    </source>
</evidence>
<dbReference type="InterPro" id="IPR050416">
    <property type="entry name" value="FAD-linked_Oxidoreductase"/>
</dbReference>
<comment type="cofactor">
    <cofactor evidence="1">
        <name>FAD</name>
        <dbReference type="ChEBI" id="CHEBI:57692"/>
    </cofactor>
</comment>
<evidence type="ECO:0000256" key="4">
    <source>
        <dbReference type="ARBA" id="ARBA00022827"/>
    </source>
</evidence>
<sequence length="355" mass="37101">MFLCSQSESVENSRTGTVQGIGSASALPSKSMETVVRECLAKFKGDMHLPGSAGFIEALKEATAANFANSARCPALILCPDCTQDVVLALRAVRRAREQRLLGDTAVSVCGGGHSRLCVVDGAVLLQMRRMRDVSFSSDVGGVGVVTLGAGARMGEVLECAEKHGTAVPVGTWAGVGVGLMLTGGVGHLTRSHSVCVDNLVEVEIVTPGGEVLRLPSDSGAPGAPFDLWWACRGSAANFGVVTRVSVRAFPVGPVLFAQRVVPVESSDNWGAAVSRLVFIEDTVRALPESQHCDMAFGYTENGEGVMGVQPVSIHGEPFTSEACETLGVEPLDFSVCKFKDIPFGGVCSPASSSW</sequence>
<feature type="domain" description="FAD-binding PCMH-type" evidence="6">
    <location>
        <begin position="70"/>
        <end position="252"/>
    </location>
</feature>
<dbReference type="GO" id="GO:0071949">
    <property type="term" value="F:FAD binding"/>
    <property type="evidence" value="ECO:0007669"/>
    <property type="project" value="InterPro"/>
</dbReference>
<reference evidence="7" key="1">
    <citation type="submission" date="2014-11" db="EMBL/GenBank/DDBJ databases">
        <authorList>
            <person name="Otto D Thomas"/>
            <person name="Naeem Raeece"/>
        </authorList>
    </citation>
    <scope>NUCLEOTIDE SEQUENCE</scope>
</reference>
<accession>A0A0G4FSY9</accession>
<dbReference type="PROSITE" id="PS51387">
    <property type="entry name" value="FAD_PCMH"/>
    <property type="match status" value="1"/>
</dbReference>
<dbReference type="Pfam" id="PF01565">
    <property type="entry name" value="FAD_binding_4"/>
    <property type="match status" value="1"/>
</dbReference>